<sequence length="42" mass="4941">MKLCDFYSLLFVFVVFGRACVAKIKKLSCAYVSWVWLLDEFT</sequence>
<dbReference type="KEGG" id="nri:NRI_0437"/>
<dbReference type="STRING" id="434131.NRI_0437"/>
<name>C6V4V3_NEORI</name>
<dbReference type="HOGENOM" id="CLU_3254671_0_0_5"/>
<dbReference type="EMBL" id="CP001431">
    <property type="protein sequence ID" value="ACT69415.1"/>
    <property type="molecule type" value="Genomic_DNA"/>
</dbReference>
<protein>
    <submittedName>
        <fullName evidence="1">Uncharacterized protein</fullName>
    </submittedName>
</protein>
<proteinExistence type="predicted"/>
<dbReference type="Proteomes" id="UP000001627">
    <property type="component" value="Chromosome"/>
</dbReference>
<reference evidence="1 2" key="1">
    <citation type="journal article" date="2009" name="Nucleic Acids Res.">
        <title>Analysis of complete genome sequence of Neorickettsia risticii: causative agent of Potomac horse fever.</title>
        <authorList>
            <person name="Lin M."/>
            <person name="Zhang C."/>
            <person name="Gibson K."/>
            <person name="Rikihisa Y."/>
        </authorList>
    </citation>
    <scope>NUCLEOTIDE SEQUENCE [LARGE SCALE GENOMIC DNA]</scope>
    <source>
        <strain evidence="1 2">Illinois</strain>
    </source>
</reference>
<evidence type="ECO:0000313" key="1">
    <source>
        <dbReference type="EMBL" id="ACT69415.1"/>
    </source>
</evidence>
<gene>
    <name evidence="1" type="ordered locus">NRI_0437</name>
</gene>
<keyword evidence="2" id="KW-1185">Reference proteome</keyword>
<dbReference type="AlphaFoldDB" id="C6V4V3"/>
<organism evidence="1 2">
    <name type="scientific">Neorickettsia risticii (strain Illinois)</name>
    <dbReference type="NCBI Taxonomy" id="434131"/>
    <lineage>
        <taxon>Bacteria</taxon>
        <taxon>Pseudomonadati</taxon>
        <taxon>Pseudomonadota</taxon>
        <taxon>Alphaproteobacteria</taxon>
        <taxon>Rickettsiales</taxon>
        <taxon>Anaplasmataceae</taxon>
        <taxon>Neorickettsia</taxon>
    </lineage>
</organism>
<evidence type="ECO:0000313" key="2">
    <source>
        <dbReference type="Proteomes" id="UP000001627"/>
    </source>
</evidence>
<accession>C6V4V3</accession>